<protein>
    <recommendedName>
        <fullName evidence="1">DNA-directed RNA polymerase</fullName>
        <ecNumber evidence="1">2.7.7.6</ecNumber>
    </recommendedName>
</protein>
<dbReference type="GO" id="GO:0005665">
    <property type="term" value="C:RNA polymerase II, core complex"/>
    <property type="evidence" value="ECO:0007669"/>
    <property type="project" value="TreeGrafter"/>
</dbReference>
<evidence type="ECO:0000259" key="8">
    <source>
        <dbReference type="PROSITE" id="PS50089"/>
    </source>
</evidence>
<evidence type="ECO:0000256" key="7">
    <source>
        <dbReference type="SAM" id="MobiDB-lite"/>
    </source>
</evidence>
<dbReference type="InterPro" id="IPR013083">
    <property type="entry name" value="Znf_RING/FYVE/PHD"/>
</dbReference>
<dbReference type="PROSITE" id="PS50089">
    <property type="entry name" value="ZF_RING_2"/>
    <property type="match status" value="1"/>
</dbReference>
<evidence type="ECO:0000256" key="2">
    <source>
        <dbReference type="ARBA" id="ARBA00022478"/>
    </source>
</evidence>
<keyword evidence="4" id="KW-0548">Nucleotidyltransferase</keyword>
<dbReference type="EC" id="2.7.7.6" evidence="1"/>
<dbReference type="InterPro" id="IPR001841">
    <property type="entry name" value="Znf_RING"/>
</dbReference>
<dbReference type="PANTHER" id="PTHR19376:SF37">
    <property type="entry name" value="DNA-DIRECTED RNA POLYMERASE II SUBUNIT RPB1"/>
    <property type="match status" value="1"/>
</dbReference>
<dbReference type="GO" id="GO:0006351">
    <property type="term" value="P:DNA-templated transcription"/>
    <property type="evidence" value="ECO:0007669"/>
    <property type="project" value="InterPro"/>
</dbReference>
<dbReference type="AlphaFoldDB" id="A0AAD6S2X6"/>
<dbReference type="GO" id="GO:0008270">
    <property type="term" value="F:zinc ion binding"/>
    <property type="evidence" value="ECO:0007669"/>
    <property type="project" value="UniProtKB-KW"/>
</dbReference>
<comment type="caution">
    <text evidence="9">The sequence shown here is derived from an EMBL/GenBank/DDBJ whole genome shotgun (WGS) entry which is preliminary data.</text>
</comment>
<dbReference type="InterPro" id="IPR006592">
    <property type="entry name" value="RNA_pol_N"/>
</dbReference>
<organism evidence="9 10">
    <name type="scientific">Mycena alexandri</name>
    <dbReference type="NCBI Taxonomy" id="1745969"/>
    <lineage>
        <taxon>Eukaryota</taxon>
        <taxon>Fungi</taxon>
        <taxon>Dikarya</taxon>
        <taxon>Basidiomycota</taxon>
        <taxon>Agaricomycotina</taxon>
        <taxon>Agaricomycetes</taxon>
        <taxon>Agaricomycetidae</taxon>
        <taxon>Agaricales</taxon>
        <taxon>Marasmiineae</taxon>
        <taxon>Mycenaceae</taxon>
        <taxon>Mycena</taxon>
    </lineage>
</organism>
<dbReference type="CDD" id="cd16448">
    <property type="entry name" value="RING-H2"/>
    <property type="match status" value="1"/>
</dbReference>
<reference evidence="9" key="1">
    <citation type="submission" date="2023-03" db="EMBL/GenBank/DDBJ databases">
        <title>Massive genome expansion in bonnet fungi (Mycena s.s.) driven by repeated elements and novel gene families across ecological guilds.</title>
        <authorList>
            <consortium name="Lawrence Berkeley National Laboratory"/>
            <person name="Harder C.B."/>
            <person name="Miyauchi S."/>
            <person name="Viragh M."/>
            <person name="Kuo A."/>
            <person name="Thoen E."/>
            <person name="Andreopoulos B."/>
            <person name="Lu D."/>
            <person name="Skrede I."/>
            <person name="Drula E."/>
            <person name="Henrissat B."/>
            <person name="Morin E."/>
            <person name="Kohler A."/>
            <person name="Barry K."/>
            <person name="LaButti K."/>
            <person name="Morin E."/>
            <person name="Salamov A."/>
            <person name="Lipzen A."/>
            <person name="Mereny Z."/>
            <person name="Hegedus B."/>
            <person name="Baldrian P."/>
            <person name="Stursova M."/>
            <person name="Weitz H."/>
            <person name="Taylor A."/>
            <person name="Grigoriev I.V."/>
            <person name="Nagy L.G."/>
            <person name="Martin F."/>
            <person name="Kauserud H."/>
        </authorList>
    </citation>
    <scope>NUCLEOTIDE SEQUENCE</scope>
    <source>
        <strain evidence="9">CBHHK200</strain>
    </source>
</reference>
<evidence type="ECO:0000313" key="9">
    <source>
        <dbReference type="EMBL" id="KAJ7019577.1"/>
    </source>
</evidence>
<name>A0AAD6S2X6_9AGAR</name>
<dbReference type="Gene3D" id="3.30.40.10">
    <property type="entry name" value="Zinc/RING finger domain, C3HC4 (zinc finger)"/>
    <property type="match status" value="1"/>
</dbReference>
<evidence type="ECO:0000256" key="3">
    <source>
        <dbReference type="ARBA" id="ARBA00022679"/>
    </source>
</evidence>
<keyword evidence="6" id="KW-0863">Zinc-finger</keyword>
<keyword evidence="6" id="KW-0479">Metal-binding</keyword>
<dbReference type="PANTHER" id="PTHR19376">
    <property type="entry name" value="DNA-DIRECTED RNA POLYMERASE"/>
    <property type="match status" value="1"/>
</dbReference>
<proteinExistence type="predicted"/>
<sequence length="565" mass="63365">MTSNTHDDEIRLVQHTVNLAPSAEFALKQEYIRRFPLVLPPLNKTLSHEERRTEVLKYFRKSPGLAGPKGAFISLSQRVFYDMKEEPHWQEGHQCSICGEKAGRASILLSCSCRFTAYHLSCIQGWHVTKGVERVVDCPTCRRPTKPVNIGWIQMSTTEKAERKLKKAKAKKFSAKERERNAGRQRVKARPENSIHSRLLLSFLSSNQPESWKPPPSLPLPSPMVNTAPRLARICWHVLLLFINSANGFYEERGAGNTVKAMDSLSPRDVLADCRLTEGINVNVPSFLISFPRYLPFRPPFSFVLVEALPLPPPCPSPFISHCFFHLFPPPSLSLLPSLPLPLPSPLTLLTYPERVTPYNISYLQELVLNGTTAYPGARYVVRDMGEHIEINMHVPQSEETRAELSQIAWVPRQLISPQANKPVMGIVQDTLCDGLQMVVNFWLFHNGFSDTIADPGAMSFITKKIADCKVNVVLLIEDATHDQLKALPGITIRESLCRRSLMRNTISSSRIGAYCANSSSLMPTVPPTSTFPSTVQMWRRSSTSIGDLEPTYIIDQVTPQSSSP</sequence>
<gene>
    <name evidence="9" type="ORF">C8F04DRAFT_1321400</name>
</gene>
<feature type="domain" description="RING-type" evidence="8">
    <location>
        <begin position="95"/>
        <end position="142"/>
    </location>
</feature>
<evidence type="ECO:0000256" key="5">
    <source>
        <dbReference type="ARBA" id="ARBA00023163"/>
    </source>
</evidence>
<dbReference type="GO" id="GO:0003677">
    <property type="term" value="F:DNA binding"/>
    <property type="evidence" value="ECO:0007669"/>
    <property type="project" value="InterPro"/>
</dbReference>
<keyword evidence="3" id="KW-0808">Transferase</keyword>
<keyword evidence="5" id="KW-0804">Transcription</keyword>
<keyword evidence="10" id="KW-1185">Reference proteome</keyword>
<accession>A0AAD6S2X6</accession>
<evidence type="ECO:0000256" key="1">
    <source>
        <dbReference type="ARBA" id="ARBA00012418"/>
    </source>
</evidence>
<feature type="region of interest" description="Disordered" evidence="7">
    <location>
        <begin position="168"/>
        <end position="189"/>
    </location>
</feature>
<dbReference type="EMBL" id="JARJCM010000289">
    <property type="protein sequence ID" value="KAJ7019577.1"/>
    <property type="molecule type" value="Genomic_DNA"/>
</dbReference>
<keyword evidence="6" id="KW-0862">Zinc</keyword>
<dbReference type="InterPro" id="IPR045867">
    <property type="entry name" value="DNA-dir_RpoC_beta_prime"/>
</dbReference>
<evidence type="ECO:0000313" key="10">
    <source>
        <dbReference type="Proteomes" id="UP001218188"/>
    </source>
</evidence>
<dbReference type="SUPFAM" id="SSF57850">
    <property type="entry name" value="RING/U-box"/>
    <property type="match status" value="1"/>
</dbReference>
<keyword evidence="2" id="KW-0240">DNA-directed RNA polymerase</keyword>
<dbReference type="Gene3D" id="3.30.1490.180">
    <property type="entry name" value="RNA polymerase ii"/>
    <property type="match status" value="1"/>
</dbReference>
<evidence type="ECO:0000256" key="4">
    <source>
        <dbReference type="ARBA" id="ARBA00022695"/>
    </source>
</evidence>
<dbReference type="GO" id="GO:0003899">
    <property type="term" value="F:DNA-directed RNA polymerase activity"/>
    <property type="evidence" value="ECO:0007669"/>
    <property type="project" value="UniProtKB-EC"/>
</dbReference>
<evidence type="ECO:0000256" key="6">
    <source>
        <dbReference type="PROSITE-ProRule" id="PRU00175"/>
    </source>
</evidence>
<dbReference type="Proteomes" id="UP001218188">
    <property type="component" value="Unassembled WGS sequence"/>
</dbReference>
<dbReference type="SUPFAM" id="SSF64484">
    <property type="entry name" value="beta and beta-prime subunits of DNA dependent RNA-polymerase"/>
    <property type="match status" value="1"/>
</dbReference>
<dbReference type="SMART" id="SM00663">
    <property type="entry name" value="RPOLA_N"/>
    <property type="match status" value="1"/>
</dbReference>